<dbReference type="InterPro" id="IPR007505">
    <property type="entry name" value="PDDEXK_7"/>
</dbReference>
<protein>
    <recommendedName>
        <fullName evidence="2">DUF2357 domain-containing protein</fullName>
    </recommendedName>
</protein>
<evidence type="ECO:0000256" key="1">
    <source>
        <dbReference type="SAM" id="Coils"/>
    </source>
</evidence>
<accession>A0A0W8E472</accession>
<feature type="coiled-coil region" evidence="1">
    <location>
        <begin position="306"/>
        <end position="333"/>
    </location>
</feature>
<evidence type="ECO:0000313" key="3">
    <source>
        <dbReference type="EMBL" id="KUG03201.1"/>
    </source>
</evidence>
<dbReference type="InterPro" id="IPR018633">
    <property type="entry name" value="DUF2357"/>
</dbReference>
<feature type="domain" description="DUF2357" evidence="2">
    <location>
        <begin position="113"/>
        <end position="365"/>
    </location>
</feature>
<gene>
    <name evidence="3" type="ORF">ASZ90_019300</name>
</gene>
<evidence type="ECO:0000259" key="2">
    <source>
        <dbReference type="Pfam" id="PF09823"/>
    </source>
</evidence>
<dbReference type="Pfam" id="PF09823">
    <property type="entry name" value="DUF2357"/>
    <property type="match status" value="1"/>
</dbReference>
<dbReference type="Pfam" id="PF04411">
    <property type="entry name" value="PDDEXK_7"/>
    <property type="match status" value="1"/>
</dbReference>
<keyword evidence="1" id="KW-0175">Coiled coil</keyword>
<dbReference type="AlphaFoldDB" id="A0A0W8E472"/>
<name>A0A0W8E472_9ZZZZ</name>
<organism evidence="3">
    <name type="scientific">hydrocarbon metagenome</name>
    <dbReference type="NCBI Taxonomy" id="938273"/>
    <lineage>
        <taxon>unclassified sequences</taxon>
        <taxon>metagenomes</taxon>
        <taxon>ecological metagenomes</taxon>
    </lineage>
</organism>
<dbReference type="EMBL" id="LNQE01001888">
    <property type="protein sequence ID" value="KUG03201.1"/>
    <property type="molecule type" value="Genomic_DNA"/>
</dbReference>
<reference evidence="3" key="1">
    <citation type="journal article" date="2015" name="Proc. Natl. Acad. Sci. U.S.A.">
        <title>Networks of energetic and metabolic interactions define dynamics in microbial communities.</title>
        <authorList>
            <person name="Embree M."/>
            <person name="Liu J.K."/>
            <person name="Al-Bassam M.M."/>
            <person name="Zengler K."/>
        </authorList>
    </citation>
    <scope>NUCLEOTIDE SEQUENCE</scope>
</reference>
<sequence length="831" mass="96552">MKDLLLVKTDKVGLRLSESKQVINKLHLEDDDILAYMEIRPLRKDLKFEELWRDIPGDLAQLPDFIGGPKLFEEKIYKLFLQSNGGNGKVQITHRDSVLLKDLDEVNGGNTIYGSINFKSQVGFSEFIVWVDSKPEFAFIVEVFPTKLDYRSDYEKILADVQDILTSLAMEYLRSTYQWGSISGNKPGQLEWLLLLRNIIDELDKALRYVAKRPIRSLQRENVTQRAERIKKIDSSVRAAARCGHGKGDFITLKNNLQVKQQLTECRTRSTLDTMEHRWLANQLKAILRQLSNLYSKEAKIWSRDARNQTDRRKQILDEIKSLESRIANLTKLEPILEAQGEVPYGFVSLKLLGTPGYREAYKACLVLSLGLRIEGGPFKLSVKDLSLLYEYWCYLALMRIVAEETGQEIAPEKVFSVKQYGLHVLLQKGREQKAVFEIDEGRKISVTYNPRFQGEDVLIPQQPDMLISIQDDNWPKIQLVLDAKYRVDNSPEYKKRYYSNGPPEDAINIMHRYRDAIIQREFSEEGPVHFRTVIQAAAVFPQQYDNNNSFKNSRLWQALDQIGIGAIPFLPDNTVYVQEWLRSVLNKGGFSTSKRAIAYNIHETAQDWKKKASRPVLVATLRGNNPAEHWDWIKKQGLYYMPYYKTQKRQPLVRDIVFYFQQPLHIPGAVAYHAKILNYEIIKRDEISTPWAARRSREENEILYYLEEIKRLPKPIENPRGHGFTMHRWTTLLGLERAKNIEELSLETEPEWRLYEDLKAMGLSFELNPGKVRIIDKDDPAGRTEFVLDNHNKIRYAGKAGFVIKSIQNTERNLSYLRIIEYLKAHKMCR</sequence>
<comment type="caution">
    <text evidence="3">The sequence shown here is derived from an EMBL/GenBank/DDBJ whole genome shotgun (WGS) entry which is preliminary data.</text>
</comment>
<proteinExistence type="predicted"/>